<dbReference type="Proteomes" id="UP001296873">
    <property type="component" value="Unassembled WGS sequence"/>
</dbReference>
<keyword evidence="4" id="KW-0547">Nucleotide-binding</keyword>
<dbReference type="CDD" id="cd05387">
    <property type="entry name" value="BY-kinase"/>
    <property type="match status" value="1"/>
</dbReference>
<evidence type="ECO:0000256" key="4">
    <source>
        <dbReference type="ARBA" id="ARBA00022741"/>
    </source>
</evidence>
<dbReference type="SUPFAM" id="SSF52540">
    <property type="entry name" value="P-loop containing nucleoside triphosphate hydrolases"/>
    <property type="match status" value="1"/>
</dbReference>
<keyword evidence="3" id="KW-0808">Transferase</keyword>
<accession>A0ABS1DJI6</accession>
<comment type="caution">
    <text evidence="11">The sequence shown here is derived from an EMBL/GenBank/DDBJ whole genome shotgun (WGS) entry which is preliminary data.</text>
</comment>
<dbReference type="PANTHER" id="PTHR32309:SF13">
    <property type="entry name" value="FERRIC ENTEROBACTIN TRANSPORT PROTEIN FEPE"/>
    <property type="match status" value="1"/>
</dbReference>
<dbReference type="InterPro" id="IPR050445">
    <property type="entry name" value="Bact_polysacc_biosynth/exp"/>
</dbReference>
<evidence type="ECO:0000256" key="9">
    <source>
        <dbReference type="SAM" id="MobiDB-lite"/>
    </source>
</evidence>
<evidence type="ECO:0000313" key="12">
    <source>
        <dbReference type="Proteomes" id="UP001296873"/>
    </source>
</evidence>
<feature type="domain" description="AAA" evidence="10">
    <location>
        <begin position="119"/>
        <end position="269"/>
    </location>
</feature>
<comment type="catalytic activity">
    <reaction evidence="8">
        <text>L-tyrosyl-[protein] + ATP = O-phospho-L-tyrosyl-[protein] + ADP + H(+)</text>
        <dbReference type="Rhea" id="RHEA:10596"/>
        <dbReference type="Rhea" id="RHEA-COMP:10136"/>
        <dbReference type="Rhea" id="RHEA-COMP:20101"/>
        <dbReference type="ChEBI" id="CHEBI:15378"/>
        <dbReference type="ChEBI" id="CHEBI:30616"/>
        <dbReference type="ChEBI" id="CHEBI:46858"/>
        <dbReference type="ChEBI" id="CHEBI:61978"/>
        <dbReference type="ChEBI" id="CHEBI:456216"/>
        <dbReference type="EC" id="2.7.10.2"/>
    </reaction>
</comment>
<feature type="compositionally biased region" description="Basic and acidic residues" evidence="9">
    <location>
        <begin position="50"/>
        <end position="59"/>
    </location>
</feature>
<dbReference type="Gene3D" id="3.40.50.300">
    <property type="entry name" value="P-loop containing nucleotide triphosphate hydrolases"/>
    <property type="match status" value="1"/>
</dbReference>
<proteinExistence type="inferred from homology"/>
<organism evidence="11 12">
    <name type="scientific">Rhodovibrio sodomensis</name>
    <dbReference type="NCBI Taxonomy" id="1088"/>
    <lineage>
        <taxon>Bacteria</taxon>
        <taxon>Pseudomonadati</taxon>
        <taxon>Pseudomonadota</taxon>
        <taxon>Alphaproteobacteria</taxon>
        <taxon>Rhodospirillales</taxon>
        <taxon>Rhodovibrionaceae</taxon>
        <taxon>Rhodovibrio</taxon>
    </lineage>
</organism>
<protein>
    <recommendedName>
        <fullName evidence="2">non-specific protein-tyrosine kinase</fullName>
        <ecNumber evidence="2">2.7.10.2</ecNumber>
    </recommendedName>
</protein>
<dbReference type="InterPro" id="IPR005702">
    <property type="entry name" value="Wzc-like_C"/>
</dbReference>
<evidence type="ECO:0000256" key="6">
    <source>
        <dbReference type="ARBA" id="ARBA00022840"/>
    </source>
</evidence>
<sequence>MDDSRPDPNTRRGTGSPSLVERAAEELDRRSQETDRGRPQTETGRTGFARPREPLKRSGDGPSSPAVQVDQNRLKAYGGLTSDQMQSRLAEEMRLIKQGLIRRMYTGTEGHSNVVQVTSAWPGEGKSFLAVNLALSLATEIDLHVLLVDLDIHRSTTNEAFGIEPEKGLLDVVQDPTIDLSEVIVRTDIPRFSVIGTGKTRQLSTELLASQRMREVTAELSQRYSDRVILFDTPPLLGTSEPAVLAQLAGQVIFVVEADRTTRRAIDQAMEQLPEDTRTSIVLNKSRGLIGGSSLPYYGYYKSVNK</sequence>
<evidence type="ECO:0000313" key="11">
    <source>
        <dbReference type="EMBL" id="MBK1670161.1"/>
    </source>
</evidence>
<feature type="compositionally biased region" description="Basic and acidic residues" evidence="9">
    <location>
        <begin position="1"/>
        <end position="10"/>
    </location>
</feature>
<evidence type="ECO:0000259" key="10">
    <source>
        <dbReference type="Pfam" id="PF13614"/>
    </source>
</evidence>
<dbReference type="InterPro" id="IPR027417">
    <property type="entry name" value="P-loop_NTPase"/>
</dbReference>
<evidence type="ECO:0000256" key="3">
    <source>
        <dbReference type="ARBA" id="ARBA00022679"/>
    </source>
</evidence>
<gene>
    <name evidence="11" type="ORF">CKO28_19170</name>
</gene>
<evidence type="ECO:0000256" key="7">
    <source>
        <dbReference type="ARBA" id="ARBA00023137"/>
    </source>
</evidence>
<comment type="similarity">
    <text evidence="1">Belongs to the CpsD/CapB family.</text>
</comment>
<dbReference type="EC" id="2.7.10.2" evidence="2"/>
<keyword evidence="12" id="KW-1185">Reference proteome</keyword>
<evidence type="ECO:0000256" key="8">
    <source>
        <dbReference type="ARBA" id="ARBA00051245"/>
    </source>
</evidence>
<dbReference type="EMBL" id="NRRL01000077">
    <property type="protein sequence ID" value="MBK1670161.1"/>
    <property type="molecule type" value="Genomic_DNA"/>
</dbReference>
<name>A0ABS1DJI6_9PROT</name>
<dbReference type="NCBIfam" id="TIGR03018">
    <property type="entry name" value="pepcterm_TyrKin"/>
    <property type="match status" value="1"/>
</dbReference>
<keyword evidence="5" id="KW-0418">Kinase</keyword>
<reference evidence="11 12" key="1">
    <citation type="journal article" date="2020" name="Microorganisms">
        <title>Osmotic Adaptation and Compatible Solute Biosynthesis of Phototrophic Bacteria as Revealed from Genome Analyses.</title>
        <authorList>
            <person name="Imhoff J.F."/>
            <person name="Rahn T."/>
            <person name="Kunzel S."/>
            <person name="Keller A."/>
            <person name="Neulinger S.C."/>
        </authorList>
    </citation>
    <scope>NUCLEOTIDE SEQUENCE [LARGE SCALE GENOMIC DNA]</scope>
    <source>
        <strain evidence="11 12">DSM 9895</strain>
    </source>
</reference>
<keyword evidence="7" id="KW-0829">Tyrosine-protein kinase</keyword>
<dbReference type="PANTHER" id="PTHR32309">
    <property type="entry name" value="TYROSINE-PROTEIN KINASE"/>
    <property type="match status" value="1"/>
</dbReference>
<feature type="compositionally biased region" description="Basic and acidic residues" evidence="9">
    <location>
        <begin position="22"/>
        <end position="39"/>
    </location>
</feature>
<evidence type="ECO:0000256" key="5">
    <source>
        <dbReference type="ARBA" id="ARBA00022777"/>
    </source>
</evidence>
<dbReference type="InterPro" id="IPR025669">
    <property type="entry name" value="AAA_dom"/>
</dbReference>
<dbReference type="Pfam" id="PF13614">
    <property type="entry name" value="AAA_31"/>
    <property type="match status" value="1"/>
</dbReference>
<evidence type="ECO:0000256" key="2">
    <source>
        <dbReference type="ARBA" id="ARBA00011903"/>
    </source>
</evidence>
<evidence type="ECO:0000256" key="1">
    <source>
        <dbReference type="ARBA" id="ARBA00007316"/>
    </source>
</evidence>
<feature type="region of interest" description="Disordered" evidence="9">
    <location>
        <begin position="1"/>
        <end position="70"/>
    </location>
</feature>
<keyword evidence="6" id="KW-0067">ATP-binding</keyword>